<organism evidence="2 3">
    <name type="scientific">Gordonia aquimaris</name>
    <dbReference type="NCBI Taxonomy" id="2984863"/>
    <lineage>
        <taxon>Bacteria</taxon>
        <taxon>Bacillati</taxon>
        <taxon>Actinomycetota</taxon>
        <taxon>Actinomycetes</taxon>
        <taxon>Mycobacteriales</taxon>
        <taxon>Gordoniaceae</taxon>
        <taxon>Gordonia</taxon>
    </lineage>
</organism>
<evidence type="ECO:0000256" key="1">
    <source>
        <dbReference type="SAM" id="Phobius"/>
    </source>
</evidence>
<dbReference type="Proteomes" id="UP001143347">
    <property type="component" value="Unassembled WGS sequence"/>
</dbReference>
<sequence length="151" mass="16459">MQRQMLMWQAGTVGLVSFVHFLSVVVPTLHRKRRIGPEGDSDTRRHPDRSQVRWRSQMYVDCQTCPGRPAACDGCMMQVLFDAPNCENPVGQGGGKVTESGRSPDAVIDAAIDVFVDAAMVTRASAVSARTSKTTVQEAVSGQRLRILRAG</sequence>
<dbReference type="AlphaFoldDB" id="A0A9X3D2Y5"/>
<proteinExistence type="predicted"/>
<accession>A0A9X3D2Y5</accession>
<name>A0A9X3D2Y5_9ACTN</name>
<protein>
    <submittedName>
        <fullName evidence="2">Uncharacterized protein</fullName>
    </submittedName>
</protein>
<evidence type="ECO:0000313" key="3">
    <source>
        <dbReference type="Proteomes" id="UP001143347"/>
    </source>
</evidence>
<keyword evidence="3" id="KW-1185">Reference proteome</keyword>
<comment type="caution">
    <text evidence="2">The sequence shown here is derived from an EMBL/GenBank/DDBJ whole genome shotgun (WGS) entry which is preliminary data.</text>
</comment>
<dbReference type="EMBL" id="JAPKFM010000005">
    <property type="protein sequence ID" value="MCX2963846.1"/>
    <property type="molecule type" value="Genomic_DNA"/>
</dbReference>
<keyword evidence="1" id="KW-1133">Transmembrane helix</keyword>
<keyword evidence="1" id="KW-0812">Transmembrane</keyword>
<evidence type="ECO:0000313" key="2">
    <source>
        <dbReference type="EMBL" id="MCX2963846.1"/>
    </source>
</evidence>
<dbReference type="RefSeq" id="WP_266061152.1">
    <property type="nucleotide sequence ID" value="NZ_JAPKFM010000005.1"/>
</dbReference>
<reference evidence="2" key="1">
    <citation type="submission" date="2022-10" db="EMBL/GenBank/DDBJ databases">
        <title>WGS of marine actinomycetes from Thailand.</title>
        <authorList>
            <person name="Thawai C."/>
        </authorList>
    </citation>
    <scope>NUCLEOTIDE SEQUENCE</scope>
    <source>
        <strain evidence="2">SW21</strain>
    </source>
</reference>
<feature type="transmembrane region" description="Helical" evidence="1">
    <location>
        <begin position="6"/>
        <end position="26"/>
    </location>
</feature>
<gene>
    <name evidence="2" type="ORF">OSB52_07030</name>
</gene>
<keyword evidence="1" id="KW-0472">Membrane</keyword>